<dbReference type="GO" id="GO:0030170">
    <property type="term" value="F:pyridoxal phosphate binding"/>
    <property type="evidence" value="ECO:0007669"/>
    <property type="project" value="InterPro"/>
</dbReference>
<dbReference type="Pfam" id="PF00202">
    <property type="entry name" value="Aminotran_3"/>
    <property type="match status" value="1"/>
</dbReference>
<dbReference type="AlphaFoldDB" id="A0AAW0G7A3"/>
<dbReference type="SUPFAM" id="SSF53383">
    <property type="entry name" value="PLP-dependent transferases"/>
    <property type="match status" value="1"/>
</dbReference>
<reference evidence="7 8" key="1">
    <citation type="submission" date="2022-09" db="EMBL/GenBank/DDBJ databases">
        <authorList>
            <person name="Palmer J.M."/>
        </authorList>
    </citation>
    <scope>NUCLEOTIDE SEQUENCE [LARGE SCALE GENOMIC DNA]</scope>
    <source>
        <strain evidence="7 8">DSM 7382</strain>
    </source>
</reference>
<keyword evidence="3" id="KW-0032">Aminotransferase</keyword>
<evidence type="ECO:0000256" key="4">
    <source>
        <dbReference type="ARBA" id="ARBA00022679"/>
    </source>
</evidence>
<dbReference type="GO" id="GO:0042802">
    <property type="term" value="F:identical protein binding"/>
    <property type="evidence" value="ECO:0007669"/>
    <property type="project" value="TreeGrafter"/>
</dbReference>
<evidence type="ECO:0000256" key="3">
    <source>
        <dbReference type="ARBA" id="ARBA00022576"/>
    </source>
</evidence>
<evidence type="ECO:0000256" key="1">
    <source>
        <dbReference type="ARBA" id="ARBA00001933"/>
    </source>
</evidence>
<sequence length="480" mass="51800">MFRQCAPRILKARSCLPSSSTIPRIPQRTMATASPNHASLVEFGQKHVTKGLGRQLEAVITKGSGSYVSISDGREMLDFTSGIGVTNLGHCHPRVSKAAADQCMNLVHGQCSIGFTGPYLELIEQLLPMMPHPSLDSFYFWNSGSEAVEGAIKMARMFTGRQNIIAMQGGYHGRTFGAMAVTKSKTIYSAGFHPLMPGVFTLPFPYWHQLSRPKDTPTEELSAFCLNQLHLLLSQQTTPKDTAAIIIESVIGEGGYVPAPPEFLKGLREICDQHGIMLIIDEVQSGFGRTGKNFAIEYSGVKPDIMTVAKGLANGFPLSGIISRKELTDTLAPGSMGGTYAGNAVACAAAVEVAKVFKEEKILDNVNARSQELFSSLRALQASTSTKGLIADVRGQGLMAAVEFASPKGSSPHDSFINPSAPEKLSSRVAKRCQEKGMLILTTSVYEVIRFIPALNISKADLEKGIKIFTEAVEEIVREG</sequence>
<evidence type="ECO:0008006" key="9">
    <source>
        <dbReference type="Google" id="ProtNLM"/>
    </source>
</evidence>
<dbReference type="InterPro" id="IPR015421">
    <property type="entry name" value="PyrdxlP-dep_Trfase_major"/>
</dbReference>
<dbReference type="PROSITE" id="PS00600">
    <property type="entry name" value="AA_TRANSFER_CLASS_3"/>
    <property type="match status" value="1"/>
</dbReference>
<evidence type="ECO:0000256" key="2">
    <source>
        <dbReference type="ARBA" id="ARBA00008954"/>
    </source>
</evidence>
<comment type="caution">
    <text evidence="7">The sequence shown here is derived from an EMBL/GenBank/DDBJ whole genome shotgun (WGS) entry which is preliminary data.</text>
</comment>
<keyword evidence="4" id="KW-0808">Transferase</keyword>
<evidence type="ECO:0000256" key="5">
    <source>
        <dbReference type="ARBA" id="ARBA00022898"/>
    </source>
</evidence>
<name>A0AAW0G7A3_9APHY</name>
<dbReference type="PANTHER" id="PTHR11986">
    <property type="entry name" value="AMINOTRANSFERASE CLASS III"/>
    <property type="match status" value="1"/>
</dbReference>
<dbReference type="CDD" id="cd00610">
    <property type="entry name" value="OAT_like"/>
    <property type="match status" value="1"/>
</dbReference>
<keyword evidence="8" id="KW-1185">Reference proteome</keyword>
<dbReference type="InterPro" id="IPR050103">
    <property type="entry name" value="Class-III_PLP-dep_AT"/>
</dbReference>
<dbReference type="InterPro" id="IPR005814">
    <property type="entry name" value="Aminotrans_3"/>
</dbReference>
<dbReference type="InterPro" id="IPR015422">
    <property type="entry name" value="PyrdxlP-dep_Trfase_small"/>
</dbReference>
<dbReference type="FunFam" id="3.40.640.10:FF:000013">
    <property type="entry name" value="4-aminobutyrate aminotransferase"/>
    <property type="match status" value="1"/>
</dbReference>
<accession>A0AAW0G7A3</accession>
<evidence type="ECO:0000313" key="8">
    <source>
        <dbReference type="Proteomes" id="UP001385951"/>
    </source>
</evidence>
<dbReference type="Gene3D" id="3.40.640.10">
    <property type="entry name" value="Type I PLP-dependent aspartate aminotransferase-like (Major domain)"/>
    <property type="match status" value="1"/>
</dbReference>
<proteinExistence type="inferred from homology"/>
<dbReference type="PANTHER" id="PTHR11986:SF79">
    <property type="entry name" value="ACETYLORNITHINE AMINOTRANSFERASE, MITOCHONDRIAL"/>
    <property type="match status" value="1"/>
</dbReference>
<evidence type="ECO:0000256" key="6">
    <source>
        <dbReference type="RuleBase" id="RU003560"/>
    </source>
</evidence>
<protein>
    <recommendedName>
        <fullName evidence="9">4-aminobutyrate aminotransferase</fullName>
    </recommendedName>
</protein>
<evidence type="ECO:0000313" key="7">
    <source>
        <dbReference type="EMBL" id="KAK7687005.1"/>
    </source>
</evidence>
<dbReference type="GO" id="GO:0008483">
    <property type="term" value="F:transaminase activity"/>
    <property type="evidence" value="ECO:0007669"/>
    <property type="project" value="UniProtKB-KW"/>
</dbReference>
<dbReference type="EMBL" id="JASBNA010000014">
    <property type="protein sequence ID" value="KAK7687005.1"/>
    <property type="molecule type" value="Genomic_DNA"/>
</dbReference>
<dbReference type="PIRSF" id="PIRSF000521">
    <property type="entry name" value="Transaminase_4ab_Lys_Orn"/>
    <property type="match status" value="1"/>
</dbReference>
<organism evidence="7 8">
    <name type="scientific">Cerrena zonata</name>
    <dbReference type="NCBI Taxonomy" id="2478898"/>
    <lineage>
        <taxon>Eukaryota</taxon>
        <taxon>Fungi</taxon>
        <taxon>Dikarya</taxon>
        <taxon>Basidiomycota</taxon>
        <taxon>Agaricomycotina</taxon>
        <taxon>Agaricomycetes</taxon>
        <taxon>Polyporales</taxon>
        <taxon>Cerrenaceae</taxon>
        <taxon>Cerrena</taxon>
    </lineage>
</organism>
<dbReference type="Proteomes" id="UP001385951">
    <property type="component" value="Unassembled WGS sequence"/>
</dbReference>
<comment type="cofactor">
    <cofactor evidence="1">
        <name>pyridoxal 5'-phosphate</name>
        <dbReference type="ChEBI" id="CHEBI:597326"/>
    </cofactor>
</comment>
<comment type="similarity">
    <text evidence="2 6">Belongs to the class-III pyridoxal-phosphate-dependent aminotransferase family.</text>
</comment>
<keyword evidence="5 6" id="KW-0663">Pyridoxal phosphate</keyword>
<gene>
    <name evidence="7" type="ORF">QCA50_009504</name>
</gene>
<dbReference type="Gene3D" id="3.90.1150.10">
    <property type="entry name" value="Aspartate Aminotransferase, domain 1"/>
    <property type="match status" value="1"/>
</dbReference>
<dbReference type="InterPro" id="IPR015424">
    <property type="entry name" value="PyrdxlP-dep_Trfase"/>
</dbReference>
<dbReference type="InterPro" id="IPR049704">
    <property type="entry name" value="Aminotrans_3_PPA_site"/>
</dbReference>